<dbReference type="InterPro" id="IPR013324">
    <property type="entry name" value="RNA_pol_sigma_r3/r4-like"/>
</dbReference>
<keyword evidence="4" id="KW-0238">DNA-binding</keyword>
<feature type="region of interest" description="Disordered" evidence="6">
    <location>
        <begin position="1"/>
        <end position="51"/>
    </location>
</feature>
<dbReference type="OrthoDB" id="9785675at2"/>
<dbReference type="STRING" id="454171.CP488_01367"/>
<proteinExistence type="inferred from homology"/>
<evidence type="ECO:0000256" key="1">
    <source>
        <dbReference type="ARBA" id="ARBA00010641"/>
    </source>
</evidence>
<dbReference type="SUPFAM" id="SSF88659">
    <property type="entry name" value="Sigma3 and sigma4 domains of RNA polymerase sigma factors"/>
    <property type="match status" value="1"/>
</dbReference>
<dbReference type="RefSeq" id="WP_016484018.1">
    <property type="nucleotide sequence ID" value="NC_021487.1"/>
</dbReference>
<keyword evidence="2" id="KW-0805">Transcription regulation</keyword>
<name>S0EY64_CHTCT</name>
<accession>S0EY64</accession>
<evidence type="ECO:0000313" key="9">
    <source>
        <dbReference type="EMBL" id="CCW36510.1"/>
    </source>
</evidence>
<dbReference type="InterPro" id="IPR014284">
    <property type="entry name" value="RNA_pol_sigma-70_dom"/>
</dbReference>
<dbReference type="HOGENOM" id="CLU_047691_3_0_0"/>
<evidence type="ECO:0000256" key="6">
    <source>
        <dbReference type="SAM" id="MobiDB-lite"/>
    </source>
</evidence>
<dbReference type="GO" id="GO:0006352">
    <property type="term" value="P:DNA-templated transcription initiation"/>
    <property type="evidence" value="ECO:0007669"/>
    <property type="project" value="InterPro"/>
</dbReference>
<evidence type="ECO:0000256" key="4">
    <source>
        <dbReference type="ARBA" id="ARBA00023125"/>
    </source>
</evidence>
<feature type="domain" description="RNA polymerase sigma-70 region 2" evidence="7">
    <location>
        <begin position="73"/>
        <end position="140"/>
    </location>
</feature>
<dbReference type="KEGG" id="ccz:CCALI_02721"/>
<evidence type="ECO:0000256" key="5">
    <source>
        <dbReference type="ARBA" id="ARBA00023163"/>
    </source>
</evidence>
<dbReference type="AlphaFoldDB" id="S0EY64"/>
<dbReference type="Proteomes" id="UP000014227">
    <property type="component" value="Chromosome I"/>
</dbReference>
<evidence type="ECO:0000259" key="8">
    <source>
        <dbReference type="Pfam" id="PF08281"/>
    </source>
</evidence>
<keyword evidence="3" id="KW-0731">Sigma factor</keyword>
<dbReference type="Gene3D" id="1.10.1740.10">
    <property type="match status" value="1"/>
</dbReference>
<comment type="similarity">
    <text evidence="1">Belongs to the sigma-70 factor family. ECF subfamily.</text>
</comment>
<evidence type="ECO:0000256" key="3">
    <source>
        <dbReference type="ARBA" id="ARBA00023082"/>
    </source>
</evidence>
<protein>
    <submittedName>
        <fullName evidence="9">DNA-directed RNA polymerase specialized sigma subunit, sigma24 homolog</fullName>
    </submittedName>
</protein>
<dbReference type="Pfam" id="PF08281">
    <property type="entry name" value="Sigma70_r4_2"/>
    <property type="match status" value="1"/>
</dbReference>
<dbReference type="InParanoid" id="S0EY64"/>
<dbReference type="SUPFAM" id="SSF88946">
    <property type="entry name" value="Sigma2 domain of RNA polymerase sigma factors"/>
    <property type="match status" value="1"/>
</dbReference>
<dbReference type="InterPro" id="IPR036388">
    <property type="entry name" value="WH-like_DNA-bd_sf"/>
</dbReference>
<dbReference type="InterPro" id="IPR013325">
    <property type="entry name" value="RNA_pol_sigma_r2"/>
</dbReference>
<dbReference type="PANTHER" id="PTHR43133">
    <property type="entry name" value="RNA POLYMERASE ECF-TYPE SIGMA FACTO"/>
    <property type="match status" value="1"/>
</dbReference>
<reference evidence="10" key="1">
    <citation type="submission" date="2013-03" db="EMBL/GenBank/DDBJ databases">
        <title>Genome sequence of Chthonomonas calidirosea, the first sequenced genome from the Armatimonadetes phylum (formally candidate division OP10).</title>
        <authorList>
            <person name="Lee K.C.Y."/>
            <person name="Morgan X.C."/>
            <person name="Dunfield P.F."/>
            <person name="Tamas I."/>
            <person name="Houghton K.M."/>
            <person name="Vyssotski M."/>
            <person name="Ryan J.L.J."/>
            <person name="Lagutin K."/>
            <person name="McDonald I.R."/>
            <person name="Stott M.B."/>
        </authorList>
    </citation>
    <scope>NUCLEOTIDE SEQUENCE [LARGE SCALE GENOMIC DNA]</scope>
    <source>
        <strain evidence="10">DSM 23976 / ICMP 18418 / T49</strain>
    </source>
</reference>
<gene>
    <name evidence="9" type="ORF">CCALI_02721</name>
</gene>
<dbReference type="GO" id="GO:0016987">
    <property type="term" value="F:sigma factor activity"/>
    <property type="evidence" value="ECO:0007669"/>
    <property type="project" value="UniProtKB-KW"/>
</dbReference>
<organism evidence="9 10">
    <name type="scientific">Chthonomonas calidirosea (strain DSM 23976 / ICMP 18418 / T49)</name>
    <dbReference type="NCBI Taxonomy" id="1303518"/>
    <lineage>
        <taxon>Bacteria</taxon>
        <taxon>Bacillati</taxon>
        <taxon>Armatimonadota</taxon>
        <taxon>Chthonomonadia</taxon>
        <taxon>Chthonomonadales</taxon>
        <taxon>Chthonomonadaceae</taxon>
        <taxon>Chthonomonas</taxon>
    </lineage>
</organism>
<dbReference type="InterPro" id="IPR007627">
    <property type="entry name" value="RNA_pol_sigma70_r2"/>
</dbReference>
<evidence type="ECO:0000313" key="10">
    <source>
        <dbReference type="Proteomes" id="UP000014227"/>
    </source>
</evidence>
<dbReference type="PATRIC" id="fig|1303518.3.peg.2825"/>
<dbReference type="NCBIfam" id="TIGR02937">
    <property type="entry name" value="sigma70-ECF"/>
    <property type="match status" value="1"/>
</dbReference>
<dbReference type="Gene3D" id="1.10.10.10">
    <property type="entry name" value="Winged helix-like DNA-binding domain superfamily/Winged helix DNA-binding domain"/>
    <property type="match status" value="1"/>
</dbReference>
<keyword evidence="9" id="KW-0240">DNA-directed RNA polymerase</keyword>
<dbReference type="InterPro" id="IPR039425">
    <property type="entry name" value="RNA_pol_sigma-70-like"/>
</dbReference>
<dbReference type="CDD" id="cd06171">
    <property type="entry name" value="Sigma70_r4"/>
    <property type="match status" value="1"/>
</dbReference>
<dbReference type="eggNOG" id="COG1595">
    <property type="taxonomic scope" value="Bacteria"/>
</dbReference>
<feature type="domain" description="RNA polymerase sigma factor 70 region 4 type 2" evidence="8">
    <location>
        <begin position="172"/>
        <end position="221"/>
    </location>
</feature>
<dbReference type="EMBL" id="HF951689">
    <property type="protein sequence ID" value="CCW36510.1"/>
    <property type="molecule type" value="Genomic_DNA"/>
</dbReference>
<dbReference type="InterPro" id="IPR013249">
    <property type="entry name" value="RNA_pol_sigma70_r4_t2"/>
</dbReference>
<dbReference type="GO" id="GO:0000428">
    <property type="term" value="C:DNA-directed RNA polymerase complex"/>
    <property type="evidence" value="ECO:0007669"/>
    <property type="project" value="UniProtKB-KW"/>
</dbReference>
<evidence type="ECO:0000256" key="2">
    <source>
        <dbReference type="ARBA" id="ARBA00023015"/>
    </source>
</evidence>
<dbReference type="PANTHER" id="PTHR43133:SF8">
    <property type="entry name" value="RNA POLYMERASE SIGMA FACTOR HI_1459-RELATED"/>
    <property type="match status" value="1"/>
</dbReference>
<dbReference type="GO" id="GO:0003677">
    <property type="term" value="F:DNA binding"/>
    <property type="evidence" value="ECO:0007669"/>
    <property type="project" value="UniProtKB-KW"/>
</dbReference>
<sequence length="245" mass="28450">MAWIEGVWMSQERPAPKTKRRSYAPNSPSEVPTAETRRVQKDADPSAHEEERWNEAALIARTLQGDRTAFDVLFRRYQDYVYRIVYGIVGNAEEAKDLTQDVFLQAFRSLGRFRGQAKFATWLYRIAVNRATDAVRTAQRKRFLPLWDWMVSSASETADCREFPEVETTRGQVQEALLRCPLVLRQALVLRYYNECSLEEMAEILNCSTDAVKVRLHRARAMFRQVYGVVCREEEPLASETRSEE</sequence>
<evidence type="ECO:0000259" key="7">
    <source>
        <dbReference type="Pfam" id="PF04542"/>
    </source>
</evidence>
<feature type="compositionally biased region" description="Basic and acidic residues" evidence="6">
    <location>
        <begin position="35"/>
        <end position="51"/>
    </location>
</feature>
<keyword evidence="5" id="KW-0804">Transcription</keyword>
<dbReference type="Pfam" id="PF04542">
    <property type="entry name" value="Sigma70_r2"/>
    <property type="match status" value="1"/>
</dbReference>
<keyword evidence="10" id="KW-1185">Reference proteome</keyword>